<dbReference type="PROSITE" id="PS00211">
    <property type="entry name" value="ABC_TRANSPORTER_1"/>
    <property type="match status" value="1"/>
</dbReference>
<dbReference type="InterPro" id="IPR027417">
    <property type="entry name" value="P-loop_NTPase"/>
</dbReference>
<sequence length="260" mass="28435">MGRLEIAGVSRIFRGRDGTVEALRPVDLTVGEGEFVALLGPSGCGKSTLLRMAAGLDHPDSGTILLDGQPVEKPGPERGMVFQQPALYPWLTVRDNVAFGLIEQGISRNDARRRADELLAQIGLENFAGHYPKALSGGMQQRVALARALAPDPSVMLLDEPFGALDTQTRSLMQELLLAVWERNRKTVLFVTHDIEEAIFLAGRVVVLTARPGTIKAEIPIDLPRPRDYHIRTTPEFSALKAQLTDLVRDESLRAAELAV</sequence>
<organism evidence="6 7">
    <name type="scientific">Oceanibaculum indicum</name>
    <dbReference type="NCBI Taxonomy" id="526216"/>
    <lineage>
        <taxon>Bacteria</taxon>
        <taxon>Pseudomonadati</taxon>
        <taxon>Pseudomonadota</taxon>
        <taxon>Alphaproteobacteria</taxon>
        <taxon>Rhodospirillales</taxon>
        <taxon>Oceanibaculaceae</taxon>
        <taxon>Oceanibaculum</taxon>
    </lineage>
</organism>
<evidence type="ECO:0000256" key="3">
    <source>
        <dbReference type="ARBA" id="ARBA00022741"/>
    </source>
</evidence>
<proteinExistence type="inferred from homology"/>
<dbReference type="PANTHER" id="PTHR42788:SF13">
    <property type="entry name" value="ALIPHATIC SULFONATES IMPORT ATP-BINDING PROTEIN SSUB"/>
    <property type="match status" value="1"/>
</dbReference>
<protein>
    <submittedName>
        <fullName evidence="6">NitT/TauT family transport system ATP-binding protein/sulfonate transport system ATP-binding protein</fullName>
    </submittedName>
</protein>
<dbReference type="Gene3D" id="3.40.50.300">
    <property type="entry name" value="P-loop containing nucleotide triphosphate hydrolases"/>
    <property type="match status" value="1"/>
</dbReference>
<evidence type="ECO:0000259" key="5">
    <source>
        <dbReference type="PROSITE" id="PS50893"/>
    </source>
</evidence>
<dbReference type="InterPro" id="IPR050166">
    <property type="entry name" value="ABC_transporter_ATP-bind"/>
</dbReference>
<keyword evidence="4 6" id="KW-0067">ATP-binding</keyword>
<dbReference type="AlphaFoldDB" id="A0A420WAU5"/>
<evidence type="ECO:0000256" key="4">
    <source>
        <dbReference type="ARBA" id="ARBA00022840"/>
    </source>
</evidence>
<feature type="domain" description="ABC transporter" evidence="5">
    <location>
        <begin position="4"/>
        <end position="235"/>
    </location>
</feature>
<comment type="similarity">
    <text evidence="1">Belongs to the ABC transporter superfamily.</text>
</comment>
<dbReference type="Proteomes" id="UP000277424">
    <property type="component" value="Unassembled WGS sequence"/>
</dbReference>
<dbReference type="EMBL" id="RBIG01000004">
    <property type="protein sequence ID" value="RKQ68131.1"/>
    <property type="molecule type" value="Genomic_DNA"/>
</dbReference>
<evidence type="ECO:0000256" key="2">
    <source>
        <dbReference type="ARBA" id="ARBA00022448"/>
    </source>
</evidence>
<dbReference type="RefSeq" id="WP_121221921.1">
    <property type="nucleotide sequence ID" value="NZ_RBIG01000004.1"/>
</dbReference>
<name>A0A420WAU5_9PROT</name>
<dbReference type="SMART" id="SM00382">
    <property type="entry name" value="AAA"/>
    <property type="match status" value="1"/>
</dbReference>
<dbReference type="GO" id="GO:0016887">
    <property type="term" value="F:ATP hydrolysis activity"/>
    <property type="evidence" value="ECO:0007669"/>
    <property type="project" value="InterPro"/>
</dbReference>
<keyword evidence="3" id="KW-0547">Nucleotide-binding</keyword>
<gene>
    <name evidence="6" type="ORF">BCL74_3450</name>
</gene>
<evidence type="ECO:0000313" key="6">
    <source>
        <dbReference type="EMBL" id="RKQ68131.1"/>
    </source>
</evidence>
<dbReference type="InterPro" id="IPR003593">
    <property type="entry name" value="AAA+_ATPase"/>
</dbReference>
<dbReference type="PROSITE" id="PS50893">
    <property type="entry name" value="ABC_TRANSPORTER_2"/>
    <property type="match status" value="1"/>
</dbReference>
<dbReference type="InterPro" id="IPR017871">
    <property type="entry name" value="ABC_transporter-like_CS"/>
</dbReference>
<dbReference type="InterPro" id="IPR003439">
    <property type="entry name" value="ABC_transporter-like_ATP-bd"/>
</dbReference>
<dbReference type="Pfam" id="PF00005">
    <property type="entry name" value="ABC_tran"/>
    <property type="match status" value="1"/>
</dbReference>
<comment type="caution">
    <text evidence="6">The sequence shown here is derived from an EMBL/GenBank/DDBJ whole genome shotgun (WGS) entry which is preliminary data.</text>
</comment>
<accession>A0A420WAU5</accession>
<keyword evidence="2" id="KW-0813">Transport</keyword>
<dbReference type="OrthoDB" id="8016555at2"/>
<evidence type="ECO:0000256" key="1">
    <source>
        <dbReference type="ARBA" id="ARBA00005417"/>
    </source>
</evidence>
<dbReference type="GO" id="GO:0005524">
    <property type="term" value="F:ATP binding"/>
    <property type="evidence" value="ECO:0007669"/>
    <property type="project" value="UniProtKB-KW"/>
</dbReference>
<dbReference type="SUPFAM" id="SSF52540">
    <property type="entry name" value="P-loop containing nucleoside triphosphate hydrolases"/>
    <property type="match status" value="1"/>
</dbReference>
<reference evidence="6 7" key="1">
    <citation type="submission" date="2018-10" db="EMBL/GenBank/DDBJ databases">
        <title>Comparative analysis of microorganisms from saline springs in Andes Mountain Range, Colombia.</title>
        <authorList>
            <person name="Rubin E."/>
        </authorList>
    </citation>
    <scope>NUCLEOTIDE SEQUENCE [LARGE SCALE GENOMIC DNA]</scope>
    <source>
        <strain evidence="6 7">USBA 36</strain>
    </source>
</reference>
<dbReference type="PANTHER" id="PTHR42788">
    <property type="entry name" value="TAURINE IMPORT ATP-BINDING PROTEIN-RELATED"/>
    <property type="match status" value="1"/>
</dbReference>
<evidence type="ECO:0000313" key="7">
    <source>
        <dbReference type="Proteomes" id="UP000277424"/>
    </source>
</evidence>
<dbReference type="CDD" id="cd03293">
    <property type="entry name" value="ABC_NrtD_SsuB_transporters"/>
    <property type="match status" value="1"/>
</dbReference>